<keyword evidence="5 6" id="KW-0472">Membrane</keyword>
<reference evidence="10" key="1">
    <citation type="submission" date="2012-12" db="EMBL/GenBank/DDBJ databases">
        <authorList>
            <person name="Hellsten U."/>
            <person name="Grimwood J."/>
            <person name="Chapman J.A."/>
            <person name="Shapiro H."/>
            <person name="Aerts A."/>
            <person name="Otillar R.P."/>
            <person name="Terry A.Y."/>
            <person name="Boore J.L."/>
            <person name="Simakov O."/>
            <person name="Marletaz F."/>
            <person name="Cho S.-J."/>
            <person name="Edsinger-Gonzales E."/>
            <person name="Havlak P."/>
            <person name="Kuo D.-H."/>
            <person name="Larsson T."/>
            <person name="Lv J."/>
            <person name="Arendt D."/>
            <person name="Savage R."/>
            <person name="Osoegawa K."/>
            <person name="de Jong P."/>
            <person name="Lindberg D.R."/>
            <person name="Seaver E.C."/>
            <person name="Weisblat D.A."/>
            <person name="Putnam N.H."/>
            <person name="Grigoriev I.V."/>
            <person name="Rokhsar D.S."/>
        </authorList>
    </citation>
    <scope>NUCLEOTIDE SEQUENCE</scope>
    <source>
        <strain evidence="10">I ESC-2004</strain>
    </source>
</reference>
<organism evidence="8">
    <name type="scientific">Capitella teleta</name>
    <name type="common">Polychaete worm</name>
    <dbReference type="NCBI Taxonomy" id="283909"/>
    <lineage>
        <taxon>Eukaryota</taxon>
        <taxon>Metazoa</taxon>
        <taxon>Spiralia</taxon>
        <taxon>Lophotrochozoa</taxon>
        <taxon>Annelida</taxon>
        <taxon>Polychaeta</taxon>
        <taxon>Sedentaria</taxon>
        <taxon>Scolecida</taxon>
        <taxon>Capitellidae</taxon>
        <taxon>Capitella</taxon>
    </lineage>
</organism>
<dbReference type="HOGENOM" id="CLU_102582_3_0_1"/>
<evidence type="ECO:0000256" key="4">
    <source>
        <dbReference type="ARBA" id="ARBA00023034"/>
    </source>
</evidence>
<feature type="transmembrane region" description="Helical" evidence="7">
    <location>
        <begin position="58"/>
        <end position="80"/>
    </location>
</feature>
<name>R7TPM2_CAPTE</name>
<dbReference type="GO" id="GO:0000139">
    <property type="term" value="C:Golgi membrane"/>
    <property type="evidence" value="ECO:0007669"/>
    <property type="project" value="UniProtKB-SubCell"/>
</dbReference>
<accession>R7TPM2</accession>
<keyword evidence="10" id="KW-1185">Reference proteome</keyword>
<evidence type="ECO:0000313" key="8">
    <source>
        <dbReference type="EMBL" id="ELT95614.1"/>
    </source>
</evidence>
<proteinExistence type="inferred from homology"/>
<dbReference type="EMBL" id="KB309065">
    <property type="protein sequence ID" value="ELT95614.1"/>
    <property type="molecule type" value="Genomic_DNA"/>
</dbReference>
<evidence type="ECO:0000256" key="7">
    <source>
        <dbReference type="SAM" id="Phobius"/>
    </source>
</evidence>
<reference evidence="8 10" key="2">
    <citation type="journal article" date="2013" name="Nature">
        <title>Insights into bilaterian evolution from three spiralian genomes.</title>
        <authorList>
            <person name="Simakov O."/>
            <person name="Marletaz F."/>
            <person name="Cho S.J."/>
            <person name="Edsinger-Gonzales E."/>
            <person name="Havlak P."/>
            <person name="Hellsten U."/>
            <person name="Kuo D.H."/>
            <person name="Larsson T."/>
            <person name="Lv J."/>
            <person name="Arendt D."/>
            <person name="Savage R."/>
            <person name="Osoegawa K."/>
            <person name="de Jong P."/>
            <person name="Grimwood J."/>
            <person name="Chapman J.A."/>
            <person name="Shapiro H."/>
            <person name="Aerts A."/>
            <person name="Otillar R.P."/>
            <person name="Terry A.Y."/>
            <person name="Boore J.L."/>
            <person name="Grigoriev I.V."/>
            <person name="Lindberg D.R."/>
            <person name="Seaver E.C."/>
            <person name="Weisblat D.A."/>
            <person name="Putnam N.H."/>
            <person name="Rokhsar D.S."/>
        </authorList>
    </citation>
    <scope>NUCLEOTIDE SEQUENCE</scope>
    <source>
        <strain evidence="8 10">I ESC-2004</strain>
    </source>
</reference>
<evidence type="ECO:0000313" key="10">
    <source>
        <dbReference type="Proteomes" id="UP000014760"/>
    </source>
</evidence>
<keyword evidence="7" id="KW-0812">Transmembrane</keyword>
<dbReference type="Proteomes" id="UP000014760">
    <property type="component" value="Unassembled WGS sequence"/>
</dbReference>
<dbReference type="STRING" id="283909.R7TPM2"/>
<dbReference type="EMBL" id="AMQN01011740">
    <property type="status" value="NOT_ANNOTATED_CDS"/>
    <property type="molecule type" value="Genomic_DNA"/>
</dbReference>
<sequence>MSSAIITALVMNRDAKRLNYYLIQIRFEDIIGEPDPEVYSLDKVWLISFKVFTVTKLWCYRITSVLFAIPCALIWGVWFACLAFCRIWCCVPCLRSYDIEFACVRRIIEITLQTCCAPCYEAIGRIFSGIRIRLEKAPSF</sequence>
<evidence type="ECO:0000256" key="2">
    <source>
        <dbReference type="ARBA" id="ARBA00010988"/>
    </source>
</evidence>
<keyword evidence="3 6" id="KW-1003">Cell membrane</keyword>
<dbReference type="PANTHER" id="PTHR10844">
    <property type="entry name" value="CAVEOLIN"/>
    <property type="match status" value="1"/>
</dbReference>
<reference evidence="9" key="3">
    <citation type="submission" date="2015-06" db="UniProtKB">
        <authorList>
            <consortium name="EnsemblMetazoa"/>
        </authorList>
    </citation>
    <scope>IDENTIFICATION</scope>
</reference>
<protein>
    <recommendedName>
        <fullName evidence="6">Caveolin</fullName>
    </recommendedName>
</protein>
<evidence type="ECO:0000313" key="9">
    <source>
        <dbReference type="EnsemblMetazoa" id="CapteP133425"/>
    </source>
</evidence>
<keyword evidence="4 6" id="KW-0333">Golgi apparatus</keyword>
<dbReference type="AlphaFoldDB" id="R7TPM2"/>
<dbReference type="GO" id="GO:0070836">
    <property type="term" value="P:caveola assembly"/>
    <property type="evidence" value="ECO:0007669"/>
    <property type="project" value="InterPro"/>
</dbReference>
<evidence type="ECO:0000256" key="5">
    <source>
        <dbReference type="ARBA" id="ARBA00023136"/>
    </source>
</evidence>
<keyword evidence="7" id="KW-1133">Transmembrane helix</keyword>
<dbReference type="OMA" id="PTRMNDI"/>
<comment type="similarity">
    <text evidence="2 6">Belongs to the caveolin family.</text>
</comment>
<evidence type="ECO:0000256" key="6">
    <source>
        <dbReference type="RuleBase" id="RU000680"/>
    </source>
</evidence>
<gene>
    <name evidence="8" type="ORF">CAPTEDRAFT_133425</name>
</gene>
<dbReference type="Pfam" id="PF01146">
    <property type="entry name" value="Caveolin"/>
    <property type="match status" value="1"/>
</dbReference>
<evidence type="ECO:0000256" key="3">
    <source>
        <dbReference type="ARBA" id="ARBA00022475"/>
    </source>
</evidence>
<dbReference type="InterPro" id="IPR001612">
    <property type="entry name" value="Caveolin"/>
</dbReference>
<dbReference type="OrthoDB" id="5917823at2759"/>
<dbReference type="PANTHER" id="PTHR10844:SF19">
    <property type="entry name" value="CAVEOLIN-2"/>
    <property type="match status" value="1"/>
</dbReference>
<dbReference type="GO" id="GO:0060090">
    <property type="term" value="F:molecular adaptor activity"/>
    <property type="evidence" value="ECO:0007669"/>
    <property type="project" value="TreeGrafter"/>
</dbReference>
<comment type="subcellular location">
    <subcellularLocation>
        <location evidence="1 6">Cell membrane</location>
        <topology evidence="1 6">Peripheral membrane protein</topology>
    </subcellularLocation>
    <subcellularLocation>
        <location evidence="6">Golgi apparatus membrane</location>
        <topology evidence="6">Peripheral membrane protein</topology>
    </subcellularLocation>
    <subcellularLocation>
        <location evidence="6">Membrane</location>
        <location evidence="6">Caveola</location>
        <topology evidence="6">Peripheral membrane protein</topology>
    </subcellularLocation>
</comment>
<dbReference type="GO" id="GO:0005901">
    <property type="term" value="C:caveola"/>
    <property type="evidence" value="ECO:0007669"/>
    <property type="project" value="UniProtKB-SubCell"/>
</dbReference>
<dbReference type="EnsemblMetazoa" id="CapteT133425">
    <property type="protein sequence ID" value="CapteP133425"/>
    <property type="gene ID" value="CapteG133425"/>
</dbReference>
<evidence type="ECO:0000256" key="1">
    <source>
        <dbReference type="ARBA" id="ARBA00004202"/>
    </source>
</evidence>
<comment type="function">
    <text evidence="6">May act as a scaffolding protein within caveolar membranes. Interacts directly with G-protein alpha subunits and can functionally regulate their activity.</text>
</comment>